<accession>A0A7V7PQU8</accession>
<dbReference type="Proteomes" id="UP000432089">
    <property type="component" value="Unassembled WGS sequence"/>
</dbReference>
<organism evidence="2 3">
    <name type="scientific">Plantimonas leprariae</name>
    <dbReference type="NCBI Taxonomy" id="2615207"/>
    <lineage>
        <taxon>Bacteria</taxon>
        <taxon>Pseudomonadati</taxon>
        <taxon>Pseudomonadota</taxon>
        <taxon>Alphaproteobacteria</taxon>
        <taxon>Hyphomicrobiales</taxon>
        <taxon>Aurantimonadaceae</taxon>
        <taxon>Plantimonas</taxon>
    </lineage>
</organism>
<evidence type="ECO:0000313" key="3">
    <source>
        <dbReference type="Proteomes" id="UP000432089"/>
    </source>
</evidence>
<dbReference type="RefSeq" id="WP_150968952.1">
    <property type="nucleotide sequence ID" value="NZ_VZDO01000004.1"/>
</dbReference>
<protein>
    <submittedName>
        <fullName evidence="2">Uncharacterized protein</fullName>
    </submittedName>
</protein>
<keyword evidence="1" id="KW-1133">Transmembrane helix</keyword>
<gene>
    <name evidence="2" type="ORF">F6X38_07355</name>
</gene>
<reference evidence="2 3" key="1">
    <citation type="submission" date="2019-09" db="EMBL/GenBank/DDBJ databases">
        <title>YIM 132180 draft genome.</title>
        <authorList>
            <person name="Zhang K."/>
        </authorList>
    </citation>
    <scope>NUCLEOTIDE SEQUENCE [LARGE SCALE GENOMIC DNA]</scope>
    <source>
        <strain evidence="2 3">YIM 132180</strain>
    </source>
</reference>
<dbReference type="AlphaFoldDB" id="A0A7V7PQU8"/>
<proteinExistence type="predicted"/>
<keyword evidence="1" id="KW-0812">Transmembrane</keyword>
<comment type="caution">
    <text evidence="2">The sequence shown here is derived from an EMBL/GenBank/DDBJ whole genome shotgun (WGS) entry which is preliminary data.</text>
</comment>
<evidence type="ECO:0000313" key="2">
    <source>
        <dbReference type="EMBL" id="KAB0680800.1"/>
    </source>
</evidence>
<keyword evidence="3" id="KW-1185">Reference proteome</keyword>
<keyword evidence="1" id="KW-0472">Membrane</keyword>
<feature type="transmembrane region" description="Helical" evidence="1">
    <location>
        <begin position="35"/>
        <end position="57"/>
    </location>
</feature>
<evidence type="ECO:0000256" key="1">
    <source>
        <dbReference type="SAM" id="Phobius"/>
    </source>
</evidence>
<dbReference type="EMBL" id="VZDO01000004">
    <property type="protein sequence ID" value="KAB0680800.1"/>
    <property type="molecule type" value="Genomic_DNA"/>
</dbReference>
<sequence length="61" mass="6263">MTVARLLILFLAALAVALLVSTVLVQMGVRQRVAIVAAAIATPVVFVAVPLLPALIARLSG</sequence>
<name>A0A7V7PQU8_9HYPH</name>